<accession>A0A8R7QSU8</accession>
<reference evidence="3" key="1">
    <citation type="journal article" date="2013" name="Nature">
        <title>Draft genome of the wheat A-genome progenitor Triticum urartu.</title>
        <authorList>
            <person name="Ling H.Q."/>
            <person name="Zhao S."/>
            <person name="Liu D."/>
            <person name="Wang J."/>
            <person name="Sun H."/>
            <person name="Zhang C."/>
            <person name="Fan H."/>
            <person name="Li D."/>
            <person name="Dong L."/>
            <person name="Tao Y."/>
            <person name="Gao C."/>
            <person name="Wu H."/>
            <person name="Li Y."/>
            <person name="Cui Y."/>
            <person name="Guo X."/>
            <person name="Zheng S."/>
            <person name="Wang B."/>
            <person name="Yu K."/>
            <person name="Liang Q."/>
            <person name="Yang W."/>
            <person name="Lou X."/>
            <person name="Chen J."/>
            <person name="Feng M."/>
            <person name="Jian J."/>
            <person name="Zhang X."/>
            <person name="Luo G."/>
            <person name="Jiang Y."/>
            <person name="Liu J."/>
            <person name="Wang Z."/>
            <person name="Sha Y."/>
            <person name="Zhang B."/>
            <person name="Wu H."/>
            <person name="Tang D."/>
            <person name="Shen Q."/>
            <person name="Xue P."/>
            <person name="Zou S."/>
            <person name="Wang X."/>
            <person name="Liu X."/>
            <person name="Wang F."/>
            <person name="Yang Y."/>
            <person name="An X."/>
            <person name="Dong Z."/>
            <person name="Zhang K."/>
            <person name="Zhang X."/>
            <person name="Luo M.C."/>
            <person name="Dvorak J."/>
            <person name="Tong Y."/>
            <person name="Wang J."/>
            <person name="Yang H."/>
            <person name="Li Z."/>
            <person name="Wang D."/>
            <person name="Zhang A."/>
            <person name="Wang J."/>
        </authorList>
    </citation>
    <scope>NUCLEOTIDE SEQUENCE</scope>
    <source>
        <strain evidence="3">cv. G1812</strain>
    </source>
</reference>
<feature type="domain" description="HAT C-terminal dimerisation" evidence="1">
    <location>
        <begin position="1"/>
        <end position="60"/>
    </location>
</feature>
<dbReference type="PANTHER" id="PTHR23272">
    <property type="entry name" value="BED FINGER-RELATED"/>
    <property type="match status" value="1"/>
</dbReference>
<organism evidence="2 3">
    <name type="scientific">Triticum urartu</name>
    <name type="common">Red wild einkorn</name>
    <name type="synonym">Crithodium urartu</name>
    <dbReference type="NCBI Taxonomy" id="4572"/>
    <lineage>
        <taxon>Eukaryota</taxon>
        <taxon>Viridiplantae</taxon>
        <taxon>Streptophyta</taxon>
        <taxon>Embryophyta</taxon>
        <taxon>Tracheophyta</taxon>
        <taxon>Spermatophyta</taxon>
        <taxon>Magnoliopsida</taxon>
        <taxon>Liliopsida</taxon>
        <taxon>Poales</taxon>
        <taxon>Poaceae</taxon>
        <taxon>BOP clade</taxon>
        <taxon>Pooideae</taxon>
        <taxon>Triticodae</taxon>
        <taxon>Triticeae</taxon>
        <taxon>Triticinae</taxon>
        <taxon>Triticum</taxon>
    </lineage>
</organism>
<evidence type="ECO:0000313" key="3">
    <source>
        <dbReference type="Proteomes" id="UP000015106"/>
    </source>
</evidence>
<dbReference type="InterPro" id="IPR012337">
    <property type="entry name" value="RNaseH-like_sf"/>
</dbReference>
<reference evidence="2" key="2">
    <citation type="submission" date="2018-03" db="EMBL/GenBank/DDBJ databases">
        <title>The Triticum urartu genome reveals the dynamic nature of wheat genome evolution.</title>
        <authorList>
            <person name="Ling H."/>
            <person name="Ma B."/>
            <person name="Shi X."/>
            <person name="Liu H."/>
            <person name="Dong L."/>
            <person name="Sun H."/>
            <person name="Cao Y."/>
            <person name="Gao Q."/>
            <person name="Zheng S."/>
            <person name="Li Y."/>
            <person name="Yu Y."/>
            <person name="Du H."/>
            <person name="Qi M."/>
            <person name="Li Y."/>
            <person name="Yu H."/>
            <person name="Cui Y."/>
            <person name="Wang N."/>
            <person name="Chen C."/>
            <person name="Wu H."/>
            <person name="Zhao Y."/>
            <person name="Zhang J."/>
            <person name="Li Y."/>
            <person name="Zhou W."/>
            <person name="Zhang B."/>
            <person name="Hu W."/>
            <person name="Eijk M."/>
            <person name="Tang J."/>
            <person name="Witsenboer H."/>
            <person name="Zhao S."/>
            <person name="Li Z."/>
            <person name="Zhang A."/>
            <person name="Wang D."/>
            <person name="Liang C."/>
        </authorList>
    </citation>
    <scope>NUCLEOTIDE SEQUENCE [LARGE SCALE GENOMIC DNA]</scope>
    <source>
        <strain evidence="2">cv. G1812</strain>
    </source>
</reference>
<sequence>WKVGGGKYPNLHKIARDILHIPVTSVASESVFSTSGRLLGVHRSQLTPSIIEVLMCMQAWSRADMLGDINFALQVVQNVLEDEE</sequence>
<evidence type="ECO:0000259" key="1">
    <source>
        <dbReference type="Pfam" id="PF05699"/>
    </source>
</evidence>
<evidence type="ECO:0000313" key="2">
    <source>
        <dbReference type="EnsemblPlants" id="TuG1812G0600002134.01.T01"/>
    </source>
</evidence>
<reference evidence="2" key="3">
    <citation type="submission" date="2022-06" db="UniProtKB">
        <authorList>
            <consortium name="EnsemblPlants"/>
        </authorList>
    </citation>
    <scope>IDENTIFICATION</scope>
</reference>
<dbReference type="PANTHER" id="PTHR23272:SF187">
    <property type="entry name" value="AC9 TRANSPOSASE-RELATED"/>
    <property type="match status" value="1"/>
</dbReference>
<dbReference type="EnsemblPlants" id="TuG1812G0600002134.01.T01">
    <property type="protein sequence ID" value="TuG1812G0600002134.01.T01"/>
    <property type="gene ID" value="TuG1812G0600002134.01"/>
</dbReference>
<dbReference type="Gramene" id="TuG1812G0600002134.01.T01">
    <property type="protein sequence ID" value="TuG1812G0600002134.01.T01"/>
    <property type="gene ID" value="TuG1812G0600002134.01"/>
</dbReference>
<proteinExistence type="predicted"/>
<dbReference type="Proteomes" id="UP000015106">
    <property type="component" value="Chromosome 6"/>
</dbReference>
<protein>
    <recommendedName>
        <fullName evidence="1">HAT C-terminal dimerisation domain-containing protein</fullName>
    </recommendedName>
</protein>
<dbReference type="GO" id="GO:0046983">
    <property type="term" value="F:protein dimerization activity"/>
    <property type="evidence" value="ECO:0007669"/>
    <property type="project" value="InterPro"/>
</dbReference>
<dbReference type="InterPro" id="IPR008906">
    <property type="entry name" value="HATC_C_dom"/>
</dbReference>
<name>A0A8R7QSU8_TRIUA</name>
<dbReference type="AlphaFoldDB" id="A0A8R7QSU8"/>
<dbReference type="Pfam" id="PF05699">
    <property type="entry name" value="Dimer_Tnp_hAT"/>
    <property type="match status" value="1"/>
</dbReference>
<keyword evidence="3" id="KW-1185">Reference proteome</keyword>
<dbReference type="SUPFAM" id="SSF53098">
    <property type="entry name" value="Ribonuclease H-like"/>
    <property type="match status" value="1"/>
</dbReference>